<dbReference type="Proteomes" id="UP000044841">
    <property type="component" value="Unassembled WGS sequence"/>
</dbReference>
<evidence type="ECO:0000256" key="1">
    <source>
        <dbReference type="SAM" id="MobiDB-lite"/>
    </source>
</evidence>
<evidence type="ECO:0000313" key="2">
    <source>
        <dbReference type="EMBL" id="CUA69674.1"/>
    </source>
</evidence>
<dbReference type="EMBL" id="CYGV01000890">
    <property type="protein sequence ID" value="CUA69674.1"/>
    <property type="molecule type" value="Genomic_DNA"/>
</dbReference>
<accession>A0A0K6FUE5</accession>
<dbReference type="AlphaFoldDB" id="A0A0K6FUE5"/>
<organism evidence="2 3">
    <name type="scientific">Rhizoctonia solani</name>
    <dbReference type="NCBI Taxonomy" id="456999"/>
    <lineage>
        <taxon>Eukaryota</taxon>
        <taxon>Fungi</taxon>
        <taxon>Dikarya</taxon>
        <taxon>Basidiomycota</taxon>
        <taxon>Agaricomycotina</taxon>
        <taxon>Agaricomycetes</taxon>
        <taxon>Cantharellales</taxon>
        <taxon>Ceratobasidiaceae</taxon>
        <taxon>Rhizoctonia</taxon>
    </lineage>
</organism>
<gene>
    <name evidence="2" type="ORF">RSOLAG22IIIB_04053</name>
</gene>
<feature type="compositionally biased region" description="Polar residues" evidence="1">
    <location>
        <begin position="17"/>
        <end position="38"/>
    </location>
</feature>
<evidence type="ECO:0000313" key="3">
    <source>
        <dbReference type="Proteomes" id="UP000044841"/>
    </source>
</evidence>
<feature type="compositionally biased region" description="Low complexity" evidence="1">
    <location>
        <begin position="51"/>
        <end position="60"/>
    </location>
</feature>
<name>A0A0K6FUE5_9AGAM</name>
<feature type="region of interest" description="Disordered" evidence="1">
    <location>
        <begin position="1"/>
        <end position="124"/>
    </location>
</feature>
<keyword evidence="3" id="KW-1185">Reference proteome</keyword>
<feature type="compositionally biased region" description="Basic residues" evidence="1">
    <location>
        <begin position="61"/>
        <end position="76"/>
    </location>
</feature>
<sequence length="368" mass="39939">MTRRKRKNLNLAPGALTSGTHRGGNSPTTEPINDSTDATPRIGGLSLAPQSSTSPTGTSGPHRRAKGVQQTRRLKRGGNPYTWMPPNDPLSSPTTEEALPITPRSDMSSTFSVSPSPRPSFGRPQSPIYERRGAVSAGPHNTTYGFLPGAGFDGVASASAPLIPAHTWPTSTVEDYHRFPEPAIGELVQTRSEGALEPQNQVYLNQPAPSTGYNLSELGIPQITVPYDPNRVSEPTNYSTPNYQHVHYQPSTSRIDSSFLAEQAFPWQGFSQAYPSGTMTNHSVNPNDFSLELPGAATNITDTYYTAHNGPYYDLNGYAQVHFFGSPHTYDLPPMADLGTDARVQRFASDTRRPSLANLAFSHTHSTQ</sequence>
<proteinExistence type="predicted"/>
<protein>
    <submittedName>
        <fullName evidence="2">Uncharacterized protein</fullName>
    </submittedName>
</protein>
<feature type="compositionally biased region" description="Polar residues" evidence="1">
    <location>
        <begin position="105"/>
        <end position="115"/>
    </location>
</feature>
<reference evidence="2 3" key="1">
    <citation type="submission" date="2015-07" db="EMBL/GenBank/DDBJ databases">
        <authorList>
            <person name="Noorani M."/>
        </authorList>
    </citation>
    <scope>NUCLEOTIDE SEQUENCE [LARGE SCALE GENOMIC DNA]</scope>
    <source>
        <strain evidence="2">BBA 69670</strain>
    </source>
</reference>